<protein>
    <submittedName>
        <fullName evidence="2">Uncharacterized protein</fullName>
    </submittedName>
</protein>
<sequence>MKRIALSLAALITITPALSALAVETLQLKIVTPSGDSYEVQQALGKEFESFASGVITAETAPREYLAIRCDGPWGATKYRVPLHSGPGYLLRAKGKRLLLQIVEHVVISEDETIAAMSVHCIDTKPRQVVKSVAEVELERGSSATQRLQLANDYLLEYHYTP</sequence>
<evidence type="ECO:0000313" key="4">
    <source>
        <dbReference type="Proteomes" id="UP000076077"/>
    </source>
</evidence>
<name>A0A143HJ09_MICTH</name>
<feature type="signal peptide" evidence="1">
    <location>
        <begin position="1"/>
        <end position="22"/>
    </location>
</feature>
<proteinExistence type="predicted"/>
<keyword evidence="1" id="KW-0732">Signal</keyword>
<accession>A0A143HJ09</accession>
<evidence type="ECO:0000313" key="3">
    <source>
        <dbReference type="EMBL" id="MCX2801277.1"/>
    </source>
</evidence>
<evidence type="ECO:0000256" key="1">
    <source>
        <dbReference type="SAM" id="SignalP"/>
    </source>
</evidence>
<dbReference type="Proteomes" id="UP000076077">
    <property type="component" value="Chromosome"/>
</dbReference>
<dbReference type="KEGG" id="mthd:A3224_03085"/>
<reference evidence="2" key="1">
    <citation type="submission" date="2016-03" db="EMBL/GenBank/DDBJ databases">
        <authorList>
            <person name="Ploux O."/>
        </authorList>
    </citation>
    <scope>NUCLEOTIDE SEQUENCE [LARGE SCALE GENOMIC DNA]</scope>
    <source>
        <strain evidence="2">DAU221</strain>
    </source>
</reference>
<dbReference type="EMBL" id="JAPHQB010000007">
    <property type="protein sequence ID" value="MCX2801277.1"/>
    <property type="molecule type" value="Genomic_DNA"/>
</dbReference>
<dbReference type="AlphaFoldDB" id="A0A143HJ09"/>
<dbReference type="RefSeq" id="WP_067151334.1">
    <property type="nucleotide sequence ID" value="NZ_CP014864.1"/>
</dbReference>
<feature type="chain" id="PRO_5013476227" evidence="1">
    <location>
        <begin position="23"/>
        <end position="162"/>
    </location>
</feature>
<dbReference type="Proteomes" id="UP001209730">
    <property type="component" value="Unassembled WGS sequence"/>
</dbReference>
<reference evidence="4" key="2">
    <citation type="submission" date="2016-03" db="EMBL/GenBank/DDBJ databases">
        <authorList>
            <person name="Lee Y.-S."/>
            <person name="Choi Y.-L."/>
        </authorList>
    </citation>
    <scope>NUCLEOTIDE SEQUENCE [LARGE SCALE GENOMIC DNA]</scope>
    <source>
        <strain evidence="4">DAU221</strain>
    </source>
</reference>
<gene>
    <name evidence="2" type="ORF">A3224_03085</name>
    <name evidence="3" type="ORF">OQJ68_05675</name>
</gene>
<keyword evidence="4" id="KW-1185">Reference proteome</keyword>
<dbReference type="OrthoDB" id="5738266at2"/>
<evidence type="ECO:0000313" key="2">
    <source>
        <dbReference type="EMBL" id="AMX01698.1"/>
    </source>
</evidence>
<dbReference type="GeneID" id="76607034"/>
<organism evidence="2 4">
    <name type="scientific">Microbulbifer thermotolerans</name>
    <dbReference type="NCBI Taxonomy" id="252514"/>
    <lineage>
        <taxon>Bacteria</taxon>
        <taxon>Pseudomonadati</taxon>
        <taxon>Pseudomonadota</taxon>
        <taxon>Gammaproteobacteria</taxon>
        <taxon>Cellvibrionales</taxon>
        <taxon>Microbulbiferaceae</taxon>
        <taxon>Microbulbifer</taxon>
    </lineage>
</organism>
<dbReference type="EMBL" id="CP014864">
    <property type="protein sequence ID" value="AMX01698.1"/>
    <property type="molecule type" value="Genomic_DNA"/>
</dbReference>
<dbReference type="STRING" id="252514.A3224_03085"/>
<reference evidence="3" key="3">
    <citation type="submission" date="2022-11" db="EMBL/GenBank/DDBJ databases">
        <title>Chitin-degrading and fungicidal potential of chitinolytic bacterial strains from marine environment of the Pacific Ocean regions.</title>
        <authorList>
            <person name="Pentekhina I."/>
            <person name="Nedashkovskaya O."/>
            <person name="Seitkalieva A."/>
            <person name="Podvolotskaya A."/>
            <person name="Tekutyeva L."/>
            <person name="Balabanova L."/>
        </authorList>
    </citation>
    <scope>NUCLEOTIDE SEQUENCE</scope>
    <source>
        <strain evidence="3">KMM 6838</strain>
    </source>
</reference>